<proteinExistence type="predicted"/>
<reference evidence="2 3" key="1">
    <citation type="journal article" date="2018" name="Genome Biol. Evol.">
        <title>Multiple Roots of Fruiting Body Formation in Amoebozoa.</title>
        <authorList>
            <person name="Hillmann F."/>
            <person name="Forbes G."/>
            <person name="Novohradska S."/>
            <person name="Ferling I."/>
            <person name="Riege K."/>
            <person name="Groth M."/>
            <person name="Westermann M."/>
            <person name="Marz M."/>
            <person name="Spaller T."/>
            <person name="Winckler T."/>
            <person name="Schaap P."/>
            <person name="Glockner G."/>
        </authorList>
    </citation>
    <scope>NUCLEOTIDE SEQUENCE [LARGE SCALE GENOMIC DNA]</scope>
    <source>
        <strain evidence="2 3">Jena</strain>
    </source>
</reference>
<dbReference type="AlphaFoldDB" id="A0A2P6NYG1"/>
<dbReference type="EMBL" id="MDYQ01000006">
    <property type="protein sequence ID" value="PRP88991.1"/>
    <property type="molecule type" value="Genomic_DNA"/>
</dbReference>
<dbReference type="PANTHER" id="PTHR13530:SF3">
    <property type="entry name" value="TBC1 DOMAIN FAMILY MEMBER 7"/>
    <property type="match status" value="1"/>
</dbReference>
<dbReference type="Gene3D" id="2.60.40.10">
    <property type="entry name" value="Immunoglobulins"/>
    <property type="match status" value="1"/>
</dbReference>
<dbReference type="SUPFAM" id="SSF47923">
    <property type="entry name" value="Ypt/Rab-GAP domain of gyp1p"/>
    <property type="match status" value="2"/>
</dbReference>
<organism evidence="2 3">
    <name type="scientific">Planoprotostelium fungivorum</name>
    <dbReference type="NCBI Taxonomy" id="1890364"/>
    <lineage>
        <taxon>Eukaryota</taxon>
        <taxon>Amoebozoa</taxon>
        <taxon>Evosea</taxon>
        <taxon>Variosea</taxon>
        <taxon>Cavosteliida</taxon>
        <taxon>Cavosteliaceae</taxon>
        <taxon>Planoprotostelium</taxon>
    </lineage>
</organism>
<dbReference type="InterPro" id="IPR035969">
    <property type="entry name" value="Rab-GAP_TBC_sf"/>
</dbReference>
<protein>
    <recommendedName>
        <fullName evidence="1">CBM20 domain-containing protein</fullName>
    </recommendedName>
</protein>
<dbReference type="Proteomes" id="UP000241769">
    <property type="component" value="Unassembled WGS sequence"/>
</dbReference>
<dbReference type="InterPro" id="IPR013783">
    <property type="entry name" value="Ig-like_fold"/>
</dbReference>
<dbReference type="Gene3D" id="1.10.10.750">
    <property type="entry name" value="Ypt/Rab-GAP domain of gyp1p, domain 1"/>
    <property type="match status" value="1"/>
</dbReference>
<dbReference type="GO" id="GO:0005096">
    <property type="term" value="F:GTPase activator activity"/>
    <property type="evidence" value="ECO:0007669"/>
    <property type="project" value="TreeGrafter"/>
</dbReference>
<evidence type="ECO:0000313" key="2">
    <source>
        <dbReference type="EMBL" id="PRP88991.1"/>
    </source>
</evidence>
<dbReference type="Pfam" id="PF00686">
    <property type="entry name" value="CBM_20"/>
    <property type="match status" value="1"/>
</dbReference>
<dbReference type="SUPFAM" id="SSF49452">
    <property type="entry name" value="Starch-binding domain-like"/>
    <property type="match status" value="1"/>
</dbReference>
<dbReference type="InterPro" id="IPR002044">
    <property type="entry name" value="CBM20"/>
</dbReference>
<dbReference type="InParanoid" id="A0A2P6NYG1"/>
<dbReference type="PANTHER" id="PTHR13530">
    <property type="entry name" value="TBC1 DOMAIN FAMILY MEMBER 7"/>
    <property type="match status" value="1"/>
</dbReference>
<dbReference type="InterPro" id="IPR013784">
    <property type="entry name" value="Carb-bd-like_fold"/>
</dbReference>
<feature type="domain" description="CBM20" evidence="1">
    <location>
        <begin position="419"/>
        <end position="526"/>
    </location>
</feature>
<accession>A0A2P6NYG1</accession>
<evidence type="ECO:0000313" key="3">
    <source>
        <dbReference type="Proteomes" id="UP000241769"/>
    </source>
</evidence>
<dbReference type="OrthoDB" id="550577at2759"/>
<comment type="caution">
    <text evidence="2">The sequence shown here is derived from an EMBL/GenBank/DDBJ whole genome shotgun (WGS) entry which is preliminary data.</text>
</comment>
<dbReference type="GO" id="GO:0032007">
    <property type="term" value="P:negative regulation of TOR signaling"/>
    <property type="evidence" value="ECO:0007669"/>
    <property type="project" value="TreeGrafter"/>
</dbReference>
<evidence type="ECO:0000259" key="1">
    <source>
        <dbReference type="PROSITE" id="PS51166"/>
    </source>
</evidence>
<dbReference type="PROSITE" id="PS51166">
    <property type="entry name" value="CBM20"/>
    <property type="match status" value="1"/>
</dbReference>
<dbReference type="InterPro" id="IPR039842">
    <property type="entry name" value="TBC1D7"/>
</dbReference>
<keyword evidence="3" id="KW-1185">Reference proteome</keyword>
<sequence>MAQWNSAWLRTKRFWVRSPVEAFLKGIKYEGTHKRDDHIIGRCRMKQNFRVNYISSLGLQIPSEQSHVEPSQIENSILTQLEVDLNRLKTLTERWDIPGRARSLAWRYLLGVLPPRRDSSRFVWTTQSESFEDLRHSTSVAFAQTIEPRVRGALLEGFSEEVRKVRIRRQTLSERSRTSLLHTSNENLNQTQPPFLSSMSRSFSSLPVPDFPMESSDTTLIEPSERAVKEYLLGQQQEDFLGIYDILTMAHVFISVMDDSAAFWSLCKLLEKEEPHTKNNRTTLTTSGELFLDHAFSDSRLKRRVTELERLLGVVDPQFKKILDDRGVSVAKISHRLWDRMIGRPNFVIFLSLSAILLSKNAILELPPQKNVYTHFTETPLPSIESLCWKAMELSNTGHLPRSLSMRKRTKSPPRRFEAPGSDTVHVKFRLEYITHFGQVLCIAGSCPELGAWNVHRMKQMTWNEGGIWTADLPFKRSHLPFEYKYNVYEPLPKRIVRWESIPGNRRVDLKRVNDGSWEYRDAWDIP</sequence>
<dbReference type="GO" id="GO:2001070">
    <property type="term" value="F:starch binding"/>
    <property type="evidence" value="ECO:0007669"/>
    <property type="project" value="InterPro"/>
</dbReference>
<dbReference type="SMART" id="SM01065">
    <property type="entry name" value="CBM_2"/>
    <property type="match status" value="1"/>
</dbReference>
<name>A0A2P6NYG1_9EUKA</name>
<gene>
    <name evidence="2" type="ORF">PROFUN_02269</name>
</gene>